<dbReference type="InterPro" id="IPR018936">
    <property type="entry name" value="PI3/4_kinase_CS"/>
</dbReference>
<dbReference type="InterPro" id="IPR000403">
    <property type="entry name" value="PI3/4_kinase_cat_dom"/>
</dbReference>
<dbReference type="InterPro" id="IPR003113">
    <property type="entry name" value="PI3K_ABD"/>
</dbReference>
<dbReference type="GO" id="GO:0043491">
    <property type="term" value="P:phosphatidylinositol 3-kinase/protein kinase B signal transduction"/>
    <property type="evidence" value="ECO:0007669"/>
    <property type="project" value="InterPro"/>
</dbReference>
<dbReference type="SUPFAM" id="SSF56112">
    <property type="entry name" value="Protein kinase-like (PK-like)"/>
    <property type="match status" value="1"/>
</dbReference>
<dbReference type="Pfam" id="PF02192">
    <property type="entry name" value="PI3K_p85B"/>
    <property type="match status" value="1"/>
</dbReference>
<dbReference type="Proteomes" id="UP000002280">
    <property type="component" value="Chromosome 4"/>
</dbReference>
<dbReference type="CDD" id="cd05173">
    <property type="entry name" value="PI3Kc_IA_beta"/>
    <property type="match status" value="1"/>
</dbReference>
<feature type="domain" description="C2 PI3K-type" evidence="19">
    <location>
        <begin position="240"/>
        <end position="390"/>
    </location>
</feature>
<evidence type="ECO:0000256" key="13">
    <source>
        <dbReference type="ARBA" id="ARBA00023981"/>
    </source>
</evidence>
<dbReference type="SMART" id="SM00143">
    <property type="entry name" value="PI3K_p85B"/>
    <property type="match status" value="1"/>
</dbReference>
<dbReference type="GO" id="GO:0005829">
    <property type="term" value="C:cytosol"/>
    <property type="evidence" value="ECO:0007669"/>
    <property type="project" value="UniProtKB-ARBA"/>
</dbReference>
<keyword evidence="6" id="KW-0963">Cytoplasm</keyword>
<evidence type="ECO:0000259" key="17">
    <source>
        <dbReference type="PROSITE" id="PS51545"/>
    </source>
</evidence>
<dbReference type="FunFam" id="3.30.1010.10:FF:000005">
    <property type="entry name" value="Phosphatidylinositol 4,5-bisphosphate 3-kinase catalytic subunit beta"/>
    <property type="match status" value="1"/>
</dbReference>
<sequence>MFFNLKTNTYFRAKLTVYFSNHYLQMLWKQAHSYPMFNLLMEIDSYMFACVNQTAVYEELEDETRRLCDVRPFLPVLKVVTRNCDPGEKLDSKIGVLIGKGLHEFDALEDPEVMEFRSKMRQFSEEKIQSLIGLSWMDWLKHTYPPEQEPSIPENLEDKLYGGNLVVAVHFENCQDVFSFQVSPNMNPIKLNELAIRKRLTIHGKEDEVDPYDYVLQVSGRLEYVFGDHPLIQFQNVWENTQPFQIVLVKGTKLNTEETVKVHVRAGLFHGTELLCKPVVSSEISGRNDHVWSEPLEFDINICDLPRMARLCFAVYAVDKVKTKKSTKHYPVAWVNTMVFDFKGQLKSGDIILHSWSSFPDELEEMLNPMGTVQTNPYTENATALHIKFPENKKQPYYYPPFDKVSELPCKIKILSSFLLFSHFSCGKKFHVVLKEIMERDPLSQLCENEMDLIWTLRQDCRENFPQSLPKLLLSVKWNKLEDVAQVSSSSIWPKLPPREALELLDFNYPDQYVREYAVGCLKQMSDEELSQYLLQLVQVLKYEPFLDCALSRFLLDRALANRRIGQFLFWHLRSEVHIPAFSVQFGVILEAYCRGSVGYMKVLSKQVEALNKLKTLNSLIKLNAMKLNKAKGREAMHTCLKQNAYREALSDLQSPLNPCVILSELYVEKCKYMDSKMKPLRIVYNNKVFGGDPVGVIFKNGDDLRQDMLTLQMLRLMDLLWKEAGLDLRMLPYGCLATGDRSGLIEVVSTSETIADIQLNSSNVAATAAFNKDALLNWLKEYNSGDDLDRAIEEFTLSCAGYCVASYVLGIGDRHSDNIMVRKTGQLFHIDFGHILGNFKSKFGIKRERVPFILTYDFIHVIQQGKTGNTEKFGRFRQCCEDAYLILRRHGNLFITLFALMLTAGLPELTSVKDIQYLKDSLALGKSDEEALKQFKQKFDEALRESWTTKVNWMAHTMRKDYRS</sequence>
<dbReference type="GeneTree" id="ENSGT00940000157522"/>
<dbReference type="Gene3D" id="2.60.40.150">
    <property type="entry name" value="C2 domain"/>
    <property type="match status" value="1"/>
</dbReference>
<dbReference type="InterPro" id="IPR011009">
    <property type="entry name" value="Kinase-like_dom_sf"/>
</dbReference>
<dbReference type="InterPro" id="IPR002420">
    <property type="entry name" value="PI3K-type_C2_dom"/>
</dbReference>
<dbReference type="PROSITE" id="PS51545">
    <property type="entry name" value="PIK_HELICAL"/>
    <property type="match status" value="1"/>
</dbReference>
<dbReference type="PROSITE" id="PS00915">
    <property type="entry name" value="PI3_4_KINASE_1"/>
    <property type="match status" value="1"/>
</dbReference>
<dbReference type="Ensembl" id="ENSMODT00000073840.1">
    <property type="protein sequence ID" value="ENSMODP00000045856.1"/>
    <property type="gene ID" value="ENSMODG00000018581.4"/>
</dbReference>
<evidence type="ECO:0000313" key="20">
    <source>
        <dbReference type="Ensembl" id="ENSMODP00000045856.1"/>
    </source>
</evidence>
<comment type="pathway">
    <text evidence="3">Lipid metabolism.</text>
</comment>
<gene>
    <name evidence="20" type="primary">PIK3CB</name>
</gene>
<dbReference type="InterPro" id="IPR001263">
    <property type="entry name" value="PI3K_accessory_dom"/>
</dbReference>
<dbReference type="Gene3D" id="1.10.1070.11">
    <property type="entry name" value="Phosphatidylinositol 3-/4-kinase, catalytic domain"/>
    <property type="match status" value="1"/>
</dbReference>
<dbReference type="PANTHER" id="PTHR10048:SF33">
    <property type="entry name" value="PHOSPHATIDYLINOSITOL 4,5-BISPHOSPHATE 3-KINASE CATALYTIC SUBUNIT BETA ISOFORM"/>
    <property type="match status" value="1"/>
</dbReference>
<dbReference type="AlphaFoldDB" id="A0A5F8GF37"/>
<dbReference type="PROSITE" id="PS51546">
    <property type="entry name" value="PI3K_RBD"/>
    <property type="match status" value="1"/>
</dbReference>
<keyword evidence="9" id="KW-0547">Nucleotide-binding</keyword>
<dbReference type="PANTHER" id="PTHR10048">
    <property type="entry name" value="PHOSPHATIDYLINOSITOL KINASE"/>
    <property type="match status" value="1"/>
</dbReference>
<protein>
    <recommendedName>
        <fullName evidence="5">phosphatidylinositol-4,5-bisphosphate 3-kinase</fullName>
        <ecNumber evidence="5">2.7.1.153</ecNumber>
    </recommendedName>
</protein>
<dbReference type="SUPFAM" id="SSF48371">
    <property type="entry name" value="ARM repeat"/>
    <property type="match status" value="1"/>
</dbReference>
<dbReference type="Pfam" id="PF00792">
    <property type="entry name" value="PI3K_C2"/>
    <property type="match status" value="1"/>
</dbReference>
<reference evidence="20" key="2">
    <citation type="submission" date="2025-08" db="UniProtKB">
        <authorList>
            <consortium name="Ensembl"/>
        </authorList>
    </citation>
    <scope>IDENTIFICATION</scope>
</reference>
<dbReference type="InterPro" id="IPR042236">
    <property type="entry name" value="PI3K_accessory_sf"/>
</dbReference>
<dbReference type="FunFam" id="2.60.40.150:FF:000046">
    <property type="entry name" value="Phosphatidylinositol 4,5-bisphosphate 3-kinase catalytic subunit"/>
    <property type="match status" value="1"/>
</dbReference>
<evidence type="ECO:0000256" key="11">
    <source>
        <dbReference type="ARBA" id="ARBA00022840"/>
    </source>
</evidence>
<dbReference type="Gene3D" id="3.30.1010.10">
    <property type="entry name" value="Phosphatidylinositol 3-kinase Catalytic Subunit, Chain A, domain 4"/>
    <property type="match status" value="1"/>
</dbReference>
<dbReference type="SUPFAM" id="SSF49562">
    <property type="entry name" value="C2 domain (Calcium/lipid-binding domain, CaLB)"/>
    <property type="match status" value="1"/>
</dbReference>
<dbReference type="GO" id="GO:0005524">
    <property type="term" value="F:ATP binding"/>
    <property type="evidence" value="ECO:0007669"/>
    <property type="project" value="UniProtKB-KW"/>
</dbReference>
<evidence type="ECO:0000313" key="21">
    <source>
        <dbReference type="Proteomes" id="UP000002280"/>
    </source>
</evidence>
<evidence type="ECO:0000256" key="1">
    <source>
        <dbReference type="ARBA" id="ARBA00004496"/>
    </source>
</evidence>
<dbReference type="Pfam" id="PF00454">
    <property type="entry name" value="PI3_PI4_kinase"/>
    <property type="match status" value="1"/>
</dbReference>
<keyword evidence="21" id="KW-1185">Reference proteome</keyword>
<evidence type="ECO:0000259" key="19">
    <source>
        <dbReference type="PROSITE" id="PS51547"/>
    </source>
</evidence>
<evidence type="ECO:0000256" key="10">
    <source>
        <dbReference type="ARBA" id="ARBA00022777"/>
    </source>
</evidence>
<evidence type="ECO:0000256" key="2">
    <source>
        <dbReference type="ARBA" id="ARBA00004805"/>
    </source>
</evidence>
<evidence type="ECO:0000256" key="5">
    <source>
        <dbReference type="ARBA" id="ARBA00012010"/>
    </source>
</evidence>
<keyword evidence="11" id="KW-0067">ATP-binding</keyword>
<organism evidence="20 21">
    <name type="scientific">Monodelphis domestica</name>
    <name type="common">Gray short-tailed opossum</name>
    <dbReference type="NCBI Taxonomy" id="13616"/>
    <lineage>
        <taxon>Eukaryota</taxon>
        <taxon>Metazoa</taxon>
        <taxon>Chordata</taxon>
        <taxon>Craniata</taxon>
        <taxon>Vertebrata</taxon>
        <taxon>Euteleostomi</taxon>
        <taxon>Mammalia</taxon>
        <taxon>Metatheria</taxon>
        <taxon>Didelphimorphia</taxon>
        <taxon>Didelphidae</taxon>
        <taxon>Monodelphis</taxon>
    </lineage>
</organism>
<dbReference type="CDD" id="cd08693">
    <property type="entry name" value="C2_PI3K_class_I_beta_delta"/>
    <property type="match status" value="1"/>
</dbReference>
<evidence type="ECO:0000256" key="7">
    <source>
        <dbReference type="ARBA" id="ARBA00022553"/>
    </source>
</evidence>
<dbReference type="PROSITE" id="PS51544">
    <property type="entry name" value="PI3K_ABD"/>
    <property type="match status" value="1"/>
</dbReference>
<dbReference type="Gene3D" id="1.25.40.70">
    <property type="entry name" value="Phosphatidylinositol 3-kinase, accessory domain (PIK)"/>
    <property type="match status" value="2"/>
</dbReference>
<feature type="domain" description="PIK helical" evidence="17">
    <location>
        <begin position="420"/>
        <end position="596"/>
    </location>
</feature>
<feature type="domain" description="PI3K-ABD" evidence="16">
    <location>
        <begin position="1"/>
        <end position="83"/>
    </location>
</feature>
<dbReference type="SMART" id="SM00142">
    <property type="entry name" value="PI3K_C2"/>
    <property type="match status" value="1"/>
</dbReference>
<evidence type="ECO:0000256" key="3">
    <source>
        <dbReference type="ARBA" id="ARBA00005189"/>
    </source>
</evidence>
<keyword evidence="12" id="KW-0443">Lipid metabolism</keyword>
<dbReference type="SMART" id="SM00145">
    <property type="entry name" value="PI3Ka"/>
    <property type="match status" value="1"/>
</dbReference>
<comment type="catalytic activity">
    <reaction evidence="14">
        <text>1-octadecanoyl-2-(5Z,8Z,11Z,14Z)-eicosatetraenoyl-sn-glycero-3-phospho-1D-myo-inositol 4,5-bisphosphate + ATP = 1-octadecanoyl-2-(5Z,8Z,11Z,14Z-eicosatetraenoyl)-sn-glycero-3-phospho-(1D-myo-inositol 3,4,5-triphosphate) + ADP + H(+)</text>
        <dbReference type="Rhea" id="RHEA:43396"/>
        <dbReference type="ChEBI" id="CHEBI:15378"/>
        <dbReference type="ChEBI" id="CHEBI:30616"/>
        <dbReference type="ChEBI" id="CHEBI:77137"/>
        <dbReference type="ChEBI" id="CHEBI:83243"/>
        <dbReference type="ChEBI" id="CHEBI:456216"/>
    </reaction>
    <physiologicalReaction direction="left-to-right" evidence="14">
        <dbReference type="Rhea" id="RHEA:43397"/>
    </physiologicalReaction>
</comment>
<dbReference type="PROSITE" id="PS00916">
    <property type="entry name" value="PI3_4_KINASE_2"/>
    <property type="match status" value="1"/>
</dbReference>
<dbReference type="SUPFAM" id="SSF54236">
    <property type="entry name" value="Ubiquitin-like"/>
    <property type="match status" value="1"/>
</dbReference>
<dbReference type="Pfam" id="PF00794">
    <property type="entry name" value="PI3K_rbd"/>
    <property type="match status" value="1"/>
</dbReference>
<dbReference type="PROSITE" id="PS50290">
    <property type="entry name" value="PI3_4_KINASE_3"/>
    <property type="match status" value="1"/>
</dbReference>
<dbReference type="InterPro" id="IPR000341">
    <property type="entry name" value="PI3K_Ras-bd_dom"/>
</dbReference>
<dbReference type="InterPro" id="IPR029071">
    <property type="entry name" value="Ubiquitin-like_domsf"/>
</dbReference>
<dbReference type="InterPro" id="IPR037702">
    <property type="entry name" value="PI3-kinase_beta_cat"/>
</dbReference>
<dbReference type="Gene3D" id="3.10.20.90">
    <property type="entry name" value="Phosphatidylinositol 3-kinase Catalytic Subunit, Chain A, domain 1"/>
    <property type="match status" value="1"/>
</dbReference>
<dbReference type="CDD" id="cd00872">
    <property type="entry name" value="PI3Ka_I"/>
    <property type="match status" value="1"/>
</dbReference>
<keyword evidence="10" id="KW-0418">Kinase</keyword>
<evidence type="ECO:0000259" key="16">
    <source>
        <dbReference type="PROSITE" id="PS51544"/>
    </source>
</evidence>
<evidence type="ECO:0000256" key="8">
    <source>
        <dbReference type="ARBA" id="ARBA00022679"/>
    </source>
</evidence>
<dbReference type="EC" id="2.7.1.153" evidence="5"/>
<comment type="catalytic activity">
    <reaction evidence="13">
        <text>a 1,2-diacyl-sn-glycero-3-phospho-(1D-myo-inositol-4,5-bisphosphate) + ATP = a 1,2-diacyl-sn-glycero-3-phospho-(1D-myo-inositol-3,4,5-trisphosphate) + ADP + H(+)</text>
        <dbReference type="Rhea" id="RHEA:21292"/>
        <dbReference type="ChEBI" id="CHEBI:15378"/>
        <dbReference type="ChEBI" id="CHEBI:30616"/>
        <dbReference type="ChEBI" id="CHEBI:57836"/>
        <dbReference type="ChEBI" id="CHEBI:58456"/>
        <dbReference type="ChEBI" id="CHEBI:456216"/>
        <dbReference type="EC" id="2.7.1.153"/>
    </reaction>
    <physiologicalReaction direction="left-to-right" evidence="13">
        <dbReference type="Rhea" id="RHEA:21293"/>
    </physiologicalReaction>
</comment>
<evidence type="ECO:0000256" key="9">
    <source>
        <dbReference type="ARBA" id="ARBA00022741"/>
    </source>
</evidence>
<dbReference type="InterPro" id="IPR035892">
    <property type="entry name" value="C2_domain_sf"/>
</dbReference>
<evidence type="ECO:0000256" key="14">
    <source>
        <dbReference type="ARBA" id="ARBA00051347"/>
    </source>
</evidence>
<dbReference type="GO" id="GO:0046934">
    <property type="term" value="F:1-phosphatidylinositol-4,5-bisphosphate 3-kinase activity"/>
    <property type="evidence" value="ECO:0007669"/>
    <property type="project" value="UniProtKB-EC"/>
</dbReference>
<keyword evidence="7" id="KW-0597">Phosphoprotein</keyword>
<evidence type="ECO:0000256" key="6">
    <source>
        <dbReference type="ARBA" id="ARBA00022490"/>
    </source>
</evidence>
<reference evidence="20" key="3">
    <citation type="submission" date="2025-09" db="UniProtKB">
        <authorList>
            <consortium name="Ensembl"/>
        </authorList>
    </citation>
    <scope>IDENTIFICATION</scope>
</reference>
<feature type="domain" description="PI3K-RBD" evidence="18">
    <location>
        <begin position="162"/>
        <end position="253"/>
    </location>
</feature>
<comment type="pathway">
    <text evidence="2">Phospholipid metabolism; phosphatidylinositol phosphate biosynthesis.</text>
</comment>
<comment type="subcellular location">
    <subcellularLocation>
        <location evidence="1">Cytoplasm</location>
    </subcellularLocation>
</comment>
<dbReference type="FunFam" id="1.10.1070.11:FF:000001">
    <property type="entry name" value="Phosphatidylinositol 4,5-bisphosphate 3-kinase catalytic subunit"/>
    <property type="match status" value="1"/>
</dbReference>
<dbReference type="InterPro" id="IPR016024">
    <property type="entry name" value="ARM-type_fold"/>
</dbReference>
<dbReference type="GO" id="GO:0016303">
    <property type="term" value="F:1-phosphatidylinositol-3-kinase activity"/>
    <property type="evidence" value="ECO:0007669"/>
    <property type="project" value="InterPro"/>
</dbReference>
<name>A0A5F8GF37_MONDO</name>
<keyword evidence="8" id="KW-0808">Transferase</keyword>
<evidence type="ECO:0000256" key="4">
    <source>
        <dbReference type="ARBA" id="ARBA00006209"/>
    </source>
</evidence>
<evidence type="ECO:0000259" key="18">
    <source>
        <dbReference type="PROSITE" id="PS51546"/>
    </source>
</evidence>
<comment type="similarity">
    <text evidence="4">Belongs to the PI3/PI4-kinase family. Type III PI4K subfamily.</text>
</comment>
<proteinExistence type="inferred from homology"/>
<feature type="domain" description="PI3K/PI4K catalytic" evidence="15">
    <location>
        <begin position="667"/>
        <end position="948"/>
    </location>
</feature>
<reference evidence="20 21" key="1">
    <citation type="journal article" date="2007" name="Nature">
        <title>Genome of the marsupial Monodelphis domestica reveals innovation in non-coding sequences.</title>
        <authorList>
            <person name="Mikkelsen T.S."/>
            <person name="Wakefield M.J."/>
            <person name="Aken B."/>
            <person name="Amemiya C.T."/>
            <person name="Chang J.L."/>
            <person name="Duke S."/>
            <person name="Garber M."/>
            <person name="Gentles A.J."/>
            <person name="Goodstadt L."/>
            <person name="Heger A."/>
            <person name="Jurka J."/>
            <person name="Kamal M."/>
            <person name="Mauceli E."/>
            <person name="Searle S.M."/>
            <person name="Sharpe T."/>
            <person name="Baker M.L."/>
            <person name="Batzer M.A."/>
            <person name="Benos P.V."/>
            <person name="Belov K."/>
            <person name="Clamp M."/>
            <person name="Cook A."/>
            <person name="Cuff J."/>
            <person name="Das R."/>
            <person name="Davidow L."/>
            <person name="Deakin J.E."/>
            <person name="Fazzari M.J."/>
            <person name="Glass J.L."/>
            <person name="Grabherr M."/>
            <person name="Greally J.M."/>
            <person name="Gu W."/>
            <person name="Hore T.A."/>
            <person name="Huttley G.A."/>
            <person name="Kleber M."/>
            <person name="Jirtle R.L."/>
            <person name="Koina E."/>
            <person name="Lee J.T."/>
            <person name="Mahony S."/>
            <person name="Marra M.A."/>
            <person name="Miller R.D."/>
            <person name="Nicholls R.D."/>
            <person name="Oda M."/>
            <person name="Papenfuss A.T."/>
            <person name="Parra Z.E."/>
            <person name="Pollock D.D."/>
            <person name="Ray D.A."/>
            <person name="Schein J.E."/>
            <person name="Speed T.P."/>
            <person name="Thompson K."/>
            <person name="VandeBerg J.L."/>
            <person name="Wade C.M."/>
            <person name="Walker J.A."/>
            <person name="Waters P.D."/>
            <person name="Webber C."/>
            <person name="Weidman J.R."/>
            <person name="Xie X."/>
            <person name="Zody M.C."/>
            <person name="Baldwin J."/>
            <person name="Abdouelleil A."/>
            <person name="Abdulkadir J."/>
            <person name="Abebe A."/>
            <person name="Abera B."/>
            <person name="Abreu J."/>
            <person name="Acer S.C."/>
            <person name="Aftuck L."/>
            <person name="Alexander A."/>
            <person name="An P."/>
            <person name="Anderson E."/>
            <person name="Anderson S."/>
            <person name="Arachi H."/>
            <person name="Azer M."/>
            <person name="Bachantsang P."/>
            <person name="Barry A."/>
            <person name="Bayul T."/>
            <person name="Berlin A."/>
            <person name="Bessette D."/>
            <person name="Bloom T."/>
            <person name="Bloom T."/>
            <person name="Boguslavskiy L."/>
            <person name="Bonnet C."/>
            <person name="Boukhgalter B."/>
            <person name="Bourzgui I."/>
            <person name="Brown A."/>
            <person name="Cahill P."/>
            <person name="Channer S."/>
            <person name="Cheshatsang Y."/>
            <person name="Chuda L."/>
            <person name="Citroen M."/>
            <person name="Collymore A."/>
            <person name="Cooke P."/>
            <person name="Costello M."/>
            <person name="D'Aco K."/>
            <person name="Daza R."/>
            <person name="De Haan G."/>
            <person name="DeGray S."/>
            <person name="DeMaso C."/>
            <person name="Dhargay N."/>
            <person name="Dooley K."/>
            <person name="Dooley E."/>
            <person name="Doricent M."/>
            <person name="Dorje P."/>
            <person name="Dorjee K."/>
            <person name="Dupes A."/>
            <person name="Elong R."/>
            <person name="Falk J."/>
            <person name="Farina A."/>
            <person name="Faro S."/>
            <person name="Ferguson D."/>
            <person name="Fisher S."/>
            <person name="Foley C.D."/>
            <person name="Franke A."/>
            <person name="Friedrich D."/>
            <person name="Gadbois L."/>
            <person name="Gearin G."/>
            <person name="Gearin C.R."/>
            <person name="Giannoukos G."/>
            <person name="Goode T."/>
            <person name="Graham J."/>
            <person name="Grandbois E."/>
            <person name="Grewal S."/>
            <person name="Gyaltsen K."/>
            <person name="Hafez N."/>
            <person name="Hagos B."/>
            <person name="Hall J."/>
            <person name="Henson C."/>
            <person name="Hollinger A."/>
            <person name="Honan T."/>
            <person name="Huard M.D."/>
            <person name="Hughes L."/>
            <person name="Hurhula B."/>
            <person name="Husby M.E."/>
            <person name="Kamat A."/>
            <person name="Kanga B."/>
            <person name="Kashin S."/>
            <person name="Khazanovich D."/>
            <person name="Kisner P."/>
            <person name="Lance K."/>
            <person name="Lara M."/>
            <person name="Lee W."/>
            <person name="Lennon N."/>
            <person name="Letendre F."/>
            <person name="LeVine R."/>
            <person name="Lipovsky A."/>
            <person name="Liu X."/>
            <person name="Liu J."/>
            <person name="Liu S."/>
            <person name="Lokyitsang T."/>
            <person name="Lokyitsang Y."/>
            <person name="Lubonja R."/>
            <person name="Lui A."/>
            <person name="MacDonald P."/>
            <person name="Magnisalis V."/>
            <person name="Maru K."/>
            <person name="Matthews C."/>
            <person name="McCusker W."/>
            <person name="McDonough S."/>
            <person name="Mehta T."/>
            <person name="Meldrim J."/>
            <person name="Meneus L."/>
            <person name="Mihai O."/>
            <person name="Mihalev A."/>
            <person name="Mihova T."/>
            <person name="Mittelman R."/>
            <person name="Mlenga V."/>
            <person name="Montmayeur A."/>
            <person name="Mulrain L."/>
            <person name="Navidi A."/>
            <person name="Naylor J."/>
            <person name="Negash T."/>
            <person name="Nguyen T."/>
            <person name="Nguyen N."/>
            <person name="Nicol R."/>
            <person name="Norbu C."/>
            <person name="Norbu N."/>
            <person name="Novod N."/>
            <person name="O'Neill B."/>
            <person name="Osman S."/>
            <person name="Markiewicz E."/>
            <person name="Oyono O.L."/>
            <person name="Patti C."/>
            <person name="Phunkhang P."/>
            <person name="Pierre F."/>
            <person name="Priest M."/>
            <person name="Raghuraman S."/>
            <person name="Rege F."/>
            <person name="Reyes R."/>
            <person name="Rise C."/>
            <person name="Rogov P."/>
            <person name="Ross K."/>
            <person name="Ryan E."/>
            <person name="Settipalli S."/>
            <person name="Shea T."/>
            <person name="Sherpa N."/>
            <person name="Shi L."/>
            <person name="Shih D."/>
            <person name="Sparrow T."/>
            <person name="Spaulding J."/>
            <person name="Stalker J."/>
            <person name="Stange-Thomann N."/>
            <person name="Stavropoulos S."/>
            <person name="Stone C."/>
            <person name="Strader C."/>
            <person name="Tesfaye S."/>
            <person name="Thomson T."/>
            <person name="Thoulutsang Y."/>
            <person name="Thoulutsang D."/>
            <person name="Topham K."/>
            <person name="Topping I."/>
            <person name="Tsamla T."/>
            <person name="Vassiliev H."/>
            <person name="Vo A."/>
            <person name="Wangchuk T."/>
            <person name="Wangdi T."/>
            <person name="Weiand M."/>
            <person name="Wilkinson J."/>
            <person name="Wilson A."/>
            <person name="Yadav S."/>
            <person name="Young G."/>
            <person name="Yu Q."/>
            <person name="Zembek L."/>
            <person name="Zhong D."/>
            <person name="Zimmer A."/>
            <person name="Zwirko Z."/>
            <person name="Jaffe D.B."/>
            <person name="Alvarez P."/>
            <person name="Brockman W."/>
            <person name="Butler J."/>
            <person name="Chin C."/>
            <person name="Gnerre S."/>
            <person name="MacCallum I."/>
            <person name="Graves J.A."/>
            <person name="Ponting C.P."/>
            <person name="Breen M."/>
            <person name="Samollow P.B."/>
            <person name="Lander E.S."/>
            <person name="Lindblad-Toh K."/>
        </authorList>
    </citation>
    <scope>NUCLEOTIDE SEQUENCE [LARGE SCALE GENOMIC DNA]</scope>
</reference>
<dbReference type="Pfam" id="PF00613">
    <property type="entry name" value="PI3Ka"/>
    <property type="match status" value="1"/>
</dbReference>
<dbReference type="PROSITE" id="PS51547">
    <property type="entry name" value="C2_PI3K"/>
    <property type="match status" value="1"/>
</dbReference>
<dbReference type="Bgee" id="ENSMODG00000018581">
    <property type="expression patterns" value="Expressed in uterine wall and 18 other cell types or tissues"/>
</dbReference>
<dbReference type="InterPro" id="IPR015433">
    <property type="entry name" value="PI3/4_kinase"/>
</dbReference>
<dbReference type="SMART" id="SM00146">
    <property type="entry name" value="PI3Kc"/>
    <property type="match status" value="1"/>
</dbReference>
<evidence type="ECO:0000256" key="12">
    <source>
        <dbReference type="ARBA" id="ARBA00023098"/>
    </source>
</evidence>
<evidence type="ECO:0000259" key="15">
    <source>
        <dbReference type="PROSITE" id="PS50290"/>
    </source>
</evidence>
<dbReference type="SMART" id="SM00144">
    <property type="entry name" value="PI3K_rbd"/>
    <property type="match status" value="1"/>
</dbReference>
<dbReference type="UniPathway" id="UPA00220"/>
<accession>A0A5F8GF37</accession>
<dbReference type="InterPro" id="IPR036940">
    <property type="entry name" value="PI3/4_kinase_cat_sf"/>
</dbReference>